<evidence type="ECO:0000313" key="1">
    <source>
        <dbReference type="EMBL" id="KAJ8931367.1"/>
    </source>
</evidence>
<accession>A0AAV8WY22</accession>
<name>A0AAV8WY22_9CUCU</name>
<dbReference type="InterPro" id="IPR036397">
    <property type="entry name" value="RNaseH_sf"/>
</dbReference>
<comment type="caution">
    <text evidence="1">The sequence shown here is derived from an EMBL/GenBank/DDBJ whole genome shotgun (WGS) entry which is preliminary data.</text>
</comment>
<dbReference type="GO" id="GO:0003676">
    <property type="term" value="F:nucleic acid binding"/>
    <property type="evidence" value="ECO:0007669"/>
    <property type="project" value="InterPro"/>
</dbReference>
<protein>
    <submittedName>
        <fullName evidence="1">Uncharacterized protein</fullName>
    </submittedName>
</protein>
<evidence type="ECO:0000313" key="2">
    <source>
        <dbReference type="Proteomes" id="UP001162156"/>
    </source>
</evidence>
<proteinExistence type="predicted"/>
<dbReference type="Gene3D" id="3.30.420.10">
    <property type="entry name" value="Ribonuclease H-like superfamily/Ribonuclease H"/>
    <property type="match status" value="1"/>
</dbReference>
<dbReference type="AlphaFoldDB" id="A0AAV8WY22"/>
<keyword evidence="2" id="KW-1185">Reference proteome</keyword>
<dbReference type="EMBL" id="JANEYF010004387">
    <property type="protein sequence ID" value="KAJ8931367.1"/>
    <property type="molecule type" value="Genomic_DNA"/>
</dbReference>
<organism evidence="1 2">
    <name type="scientific">Rhamnusium bicolor</name>
    <dbReference type="NCBI Taxonomy" id="1586634"/>
    <lineage>
        <taxon>Eukaryota</taxon>
        <taxon>Metazoa</taxon>
        <taxon>Ecdysozoa</taxon>
        <taxon>Arthropoda</taxon>
        <taxon>Hexapoda</taxon>
        <taxon>Insecta</taxon>
        <taxon>Pterygota</taxon>
        <taxon>Neoptera</taxon>
        <taxon>Endopterygota</taxon>
        <taxon>Coleoptera</taxon>
        <taxon>Polyphaga</taxon>
        <taxon>Cucujiformia</taxon>
        <taxon>Chrysomeloidea</taxon>
        <taxon>Cerambycidae</taxon>
        <taxon>Lepturinae</taxon>
        <taxon>Rhagiini</taxon>
        <taxon>Rhamnusium</taxon>
    </lineage>
</organism>
<gene>
    <name evidence="1" type="ORF">NQ314_015734</name>
</gene>
<reference evidence="1" key="1">
    <citation type="journal article" date="2023" name="Insect Mol. Biol.">
        <title>Genome sequencing provides insights into the evolution of gene families encoding plant cell wall-degrading enzymes in longhorned beetles.</title>
        <authorList>
            <person name="Shin N.R."/>
            <person name="Okamura Y."/>
            <person name="Kirsch R."/>
            <person name="Pauchet Y."/>
        </authorList>
    </citation>
    <scope>NUCLEOTIDE SEQUENCE</scope>
    <source>
        <strain evidence="1">RBIC_L_NR</strain>
    </source>
</reference>
<dbReference type="Proteomes" id="UP001162156">
    <property type="component" value="Unassembled WGS sequence"/>
</dbReference>
<sequence length="87" mass="9869">MNRSILSALMASTNDETCWDSVVSQVQWGINSTINSTAGKSPYELFFGYRPRGINDTFLSAEVSYDESPDLERVRDDTSRLITEKQR</sequence>